<keyword evidence="3" id="KW-1185">Reference proteome</keyword>
<evidence type="ECO:0000313" key="2">
    <source>
        <dbReference type="EMBL" id="TFK81123.1"/>
    </source>
</evidence>
<sequence length="254" mass="27331">MSSSITISSSRIQTETLSAARSLDSATPIQKGLYVPVHRRNPSTSSVTSAPSSFHDRASLGLSPNQHRSQSRSPAFRARSISPLPAHARHHDVATPKSTTTTPISRTNANIPPASKIPRVYTLTELLALSSSPSVGLSPSQRAHVDAHIPFMTRKSSSIKSSPSSPPTTNPTPLAKPLDGQKKADTQRRRRSGRKAPNASLKSRVPADVEGRRRRNAYGAGWGWPAAPLDGSRNVLGFESRSESWRAERLVVAA</sequence>
<feature type="region of interest" description="Disordered" evidence="1">
    <location>
        <begin position="153"/>
        <end position="212"/>
    </location>
</feature>
<protein>
    <submittedName>
        <fullName evidence="2">Uncharacterized protein</fullName>
    </submittedName>
</protein>
<gene>
    <name evidence="2" type="ORF">K466DRAFT_350089</name>
</gene>
<accession>A0A5C3P5P7</accession>
<dbReference type="InParanoid" id="A0A5C3P5P7"/>
<evidence type="ECO:0000256" key="1">
    <source>
        <dbReference type="SAM" id="MobiDB-lite"/>
    </source>
</evidence>
<reference evidence="2 3" key="1">
    <citation type="journal article" date="2019" name="Nat. Ecol. Evol.">
        <title>Megaphylogeny resolves global patterns of mushroom evolution.</title>
        <authorList>
            <person name="Varga T."/>
            <person name="Krizsan K."/>
            <person name="Foldi C."/>
            <person name="Dima B."/>
            <person name="Sanchez-Garcia M."/>
            <person name="Sanchez-Ramirez S."/>
            <person name="Szollosi G.J."/>
            <person name="Szarkandi J.G."/>
            <person name="Papp V."/>
            <person name="Albert L."/>
            <person name="Andreopoulos W."/>
            <person name="Angelini C."/>
            <person name="Antonin V."/>
            <person name="Barry K.W."/>
            <person name="Bougher N.L."/>
            <person name="Buchanan P."/>
            <person name="Buyck B."/>
            <person name="Bense V."/>
            <person name="Catcheside P."/>
            <person name="Chovatia M."/>
            <person name="Cooper J."/>
            <person name="Damon W."/>
            <person name="Desjardin D."/>
            <person name="Finy P."/>
            <person name="Geml J."/>
            <person name="Haridas S."/>
            <person name="Hughes K."/>
            <person name="Justo A."/>
            <person name="Karasinski D."/>
            <person name="Kautmanova I."/>
            <person name="Kiss B."/>
            <person name="Kocsube S."/>
            <person name="Kotiranta H."/>
            <person name="LaButti K.M."/>
            <person name="Lechner B.E."/>
            <person name="Liimatainen K."/>
            <person name="Lipzen A."/>
            <person name="Lukacs Z."/>
            <person name="Mihaltcheva S."/>
            <person name="Morgado L.N."/>
            <person name="Niskanen T."/>
            <person name="Noordeloos M.E."/>
            <person name="Ohm R.A."/>
            <person name="Ortiz-Santana B."/>
            <person name="Ovrebo C."/>
            <person name="Racz N."/>
            <person name="Riley R."/>
            <person name="Savchenko A."/>
            <person name="Shiryaev A."/>
            <person name="Soop K."/>
            <person name="Spirin V."/>
            <person name="Szebenyi C."/>
            <person name="Tomsovsky M."/>
            <person name="Tulloss R.E."/>
            <person name="Uehling J."/>
            <person name="Grigoriev I.V."/>
            <person name="Vagvolgyi C."/>
            <person name="Papp T."/>
            <person name="Martin F.M."/>
            <person name="Miettinen O."/>
            <person name="Hibbett D.S."/>
            <person name="Nagy L.G."/>
        </authorList>
    </citation>
    <scope>NUCLEOTIDE SEQUENCE [LARGE SCALE GENOMIC DNA]</scope>
    <source>
        <strain evidence="2 3">HHB13444</strain>
    </source>
</reference>
<organism evidence="2 3">
    <name type="scientific">Polyporus arcularius HHB13444</name>
    <dbReference type="NCBI Taxonomy" id="1314778"/>
    <lineage>
        <taxon>Eukaryota</taxon>
        <taxon>Fungi</taxon>
        <taxon>Dikarya</taxon>
        <taxon>Basidiomycota</taxon>
        <taxon>Agaricomycotina</taxon>
        <taxon>Agaricomycetes</taxon>
        <taxon>Polyporales</taxon>
        <taxon>Polyporaceae</taxon>
        <taxon>Polyporus</taxon>
    </lineage>
</organism>
<feature type="compositionally biased region" description="Polar residues" evidence="1">
    <location>
        <begin position="62"/>
        <end position="73"/>
    </location>
</feature>
<feature type="region of interest" description="Disordered" evidence="1">
    <location>
        <begin position="34"/>
        <end position="111"/>
    </location>
</feature>
<dbReference type="AlphaFoldDB" id="A0A5C3P5P7"/>
<feature type="compositionally biased region" description="Polar residues" evidence="1">
    <location>
        <begin position="96"/>
        <end position="110"/>
    </location>
</feature>
<name>A0A5C3P5P7_9APHY</name>
<dbReference type="Proteomes" id="UP000308197">
    <property type="component" value="Unassembled WGS sequence"/>
</dbReference>
<dbReference type="EMBL" id="ML211651">
    <property type="protein sequence ID" value="TFK81123.1"/>
    <property type="molecule type" value="Genomic_DNA"/>
</dbReference>
<feature type="compositionally biased region" description="Low complexity" evidence="1">
    <location>
        <begin position="42"/>
        <end position="53"/>
    </location>
</feature>
<proteinExistence type="predicted"/>
<evidence type="ECO:0000313" key="3">
    <source>
        <dbReference type="Proteomes" id="UP000308197"/>
    </source>
</evidence>